<evidence type="ECO:0000259" key="17">
    <source>
        <dbReference type="PROSITE" id="PS50173"/>
    </source>
</evidence>
<evidence type="ECO:0000256" key="8">
    <source>
        <dbReference type="ARBA" id="ARBA00022723"/>
    </source>
</evidence>
<evidence type="ECO:0000313" key="18">
    <source>
        <dbReference type="EMBL" id="TDP86057.1"/>
    </source>
</evidence>
<comment type="function">
    <text evidence="15">Poorly processive, error-prone DNA polymerase involved in untargeted mutagenesis. Copies undamaged DNA at stalled replication forks, which arise in vivo from mismatched or misaligned primer ends. These misaligned primers can be extended by PolIV. Exhibits no 3'-5' exonuclease (proofreading) activity. May be involved in translesional synthesis, in conjunction with the beta clamp from PolIII.</text>
</comment>
<dbReference type="GO" id="GO:0006281">
    <property type="term" value="P:DNA repair"/>
    <property type="evidence" value="ECO:0007669"/>
    <property type="project" value="UniProtKB-UniRule"/>
</dbReference>
<keyword evidence="10 15" id="KW-0460">Magnesium</keyword>
<keyword evidence="6 15" id="KW-0548">Nucleotidyltransferase</keyword>
<dbReference type="InterPro" id="IPR053848">
    <property type="entry name" value="IMS_HHH_1"/>
</dbReference>
<comment type="cofactor">
    <cofactor evidence="15">
        <name>Mg(2+)</name>
        <dbReference type="ChEBI" id="CHEBI:18420"/>
    </cofactor>
    <text evidence="15">Binds 2 magnesium ions per subunit.</text>
</comment>
<keyword evidence="9 15" id="KW-0227">DNA damage</keyword>
<keyword evidence="8 15" id="KW-0479">Metal-binding</keyword>
<evidence type="ECO:0000256" key="1">
    <source>
        <dbReference type="ARBA" id="ARBA00004496"/>
    </source>
</evidence>
<dbReference type="InterPro" id="IPR001126">
    <property type="entry name" value="UmuC"/>
</dbReference>
<evidence type="ECO:0000256" key="11">
    <source>
        <dbReference type="ARBA" id="ARBA00022932"/>
    </source>
</evidence>
<sequence length="440" mass="47094">MSAPAPFHSPADGPPGGHASGPDRSVTAAPAPLPDRLIAHLDMDAFYASVELLRYPDLQGLPVVIGGGRRPQPSAQAEDGRAHAHARLRDYAGRGVITTATYAARALGVHSGMGLMKAAALAPDAILLPLDFDAYRRHSRLFKAAVAEVAPVIEDRGIDEIYIDLSDVPGARDTVGGDPLGGVRAIGQRLKQAVKDATGLTCSVGITPNKLLSKLSSDLDKPDGLTLLMPADIPVRLWPLPAARINGIGPKANERLAALGIHTIGELAAAPLDQLIAEFGSNQGHWLHEAAHGRDDRPVVTWREPKSISRETTFERDLHPRDDRASLGPIFTRLCEQLASDLERKGYVGRSIGVKLRYDDFRIVTRSITLPQATRDAADIRRWAGRCLKTVPLDRRLRLIGVKMASLAVGDGHTTDATSSAEGPLAPHGSLPLFDFTESA</sequence>
<feature type="region of interest" description="Disordered" evidence="16">
    <location>
        <begin position="412"/>
        <end position="431"/>
    </location>
</feature>
<dbReference type="GO" id="GO:0003684">
    <property type="term" value="F:damaged DNA binding"/>
    <property type="evidence" value="ECO:0007669"/>
    <property type="project" value="InterPro"/>
</dbReference>
<feature type="site" description="Substrate discrimination" evidence="15">
    <location>
        <position position="47"/>
    </location>
</feature>
<comment type="similarity">
    <text evidence="2 15">Belongs to the DNA polymerase type-Y family.</text>
</comment>
<keyword evidence="4 15" id="KW-0963">Cytoplasm</keyword>
<keyword evidence="19" id="KW-1185">Reference proteome</keyword>
<keyword evidence="11 15" id="KW-0239">DNA-directed DNA polymerase</keyword>
<feature type="binding site" evidence="15">
    <location>
        <position position="42"/>
    </location>
    <ligand>
        <name>Mg(2+)</name>
        <dbReference type="ChEBI" id="CHEBI:18420"/>
    </ligand>
</feature>
<evidence type="ECO:0000256" key="16">
    <source>
        <dbReference type="SAM" id="MobiDB-lite"/>
    </source>
</evidence>
<evidence type="ECO:0000256" key="15">
    <source>
        <dbReference type="HAMAP-Rule" id="MF_01113"/>
    </source>
</evidence>
<evidence type="ECO:0000256" key="9">
    <source>
        <dbReference type="ARBA" id="ARBA00022763"/>
    </source>
</evidence>
<reference evidence="18 19" key="1">
    <citation type="submission" date="2019-03" db="EMBL/GenBank/DDBJ databases">
        <title>Genomic Encyclopedia of Type Strains, Phase IV (KMG-IV): sequencing the most valuable type-strain genomes for metagenomic binning, comparative biology and taxonomic classification.</title>
        <authorList>
            <person name="Goeker M."/>
        </authorList>
    </citation>
    <scope>NUCLEOTIDE SEQUENCE [LARGE SCALE GENOMIC DNA]</scope>
    <source>
        <strain evidence="18 19">DSM 11901</strain>
    </source>
</reference>
<dbReference type="Proteomes" id="UP000294593">
    <property type="component" value="Unassembled WGS sequence"/>
</dbReference>
<evidence type="ECO:0000256" key="5">
    <source>
        <dbReference type="ARBA" id="ARBA00022679"/>
    </source>
</evidence>
<dbReference type="InterPro" id="IPR050116">
    <property type="entry name" value="DNA_polymerase-Y"/>
</dbReference>
<dbReference type="PANTHER" id="PTHR11076:SF33">
    <property type="entry name" value="DNA POLYMERASE KAPPA"/>
    <property type="match status" value="1"/>
</dbReference>
<evidence type="ECO:0000313" key="19">
    <source>
        <dbReference type="Proteomes" id="UP000294593"/>
    </source>
</evidence>
<dbReference type="EC" id="2.7.7.7" evidence="15"/>
<feature type="active site" evidence="15">
    <location>
        <position position="160"/>
    </location>
</feature>
<organism evidence="18 19">
    <name type="scientific">Aquabacterium commune</name>
    <dbReference type="NCBI Taxonomy" id="70586"/>
    <lineage>
        <taxon>Bacteria</taxon>
        <taxon>Pseudomonadati</taxon>
        <taxon>Pseudomonadota</taxon>
        <taxon>Betaproteobacteria</taxon>
        <taxon>Burkholderiales</taxon>
        <taxon>Aquabacterium</taxon>
    </lineage>
</organism>
<dbReference type="PANTHER" id="PTHR11076">
    <property type="entry name" value="DNA REPAIR POLYMERASE UMUC / TRANSFERASE FAMILY MEMBER"/>
    <property type="match status" value="1"/>
</dbReference>
<evidence type="ECO:0000256" key="4">
    <source>
        <dbReference type="ARBA" id="ARBA00022490"/>
    </source>
</evidence>
<accession>A0A4R6RJJ8</accession>
<keyword evidence="5 15" id="KW-0808">Transferase</keyword>
<dbReference type="GO" id="GO:0005829">
    <property type="term" value="C:cytosol"/>
    <property type="evidence" value="ECO:0007669"/>
    <property type="project" value="TreeGrafter"/>
</dbReference>
<dbReference type="PROSITE" id="PS50173">
    <property type="entry name" value="UMUC"/>
    <property type="match status" value="1"/>
</dbReference>
<dbReference type="Pfam" id="PF00817">
    <property type="entry name" value="IMS"/>
    <property type="match status" value="1"/>
</dbReference>
<proteinExistence type="inferred from homology"/>
<evidence type="ECO:0000256" key="6">
    <source>
        <dbReference type="ARBA" id="ARBA00022695"/>
    </source>
</evidence>
<evidence type="ECO:0000256" key="12">
    <source>
        <dbReference type="ARBA" id="ARBA00023125"/>
    </source>
</evidence>
<name>A0A4R6RJJ8_9BURK</name>
<dbReference type="Gene3D" id="1.10.150.20">
    <property type="entry name" value="5' to 3' exonuclease, C-terminal subdomain"/>
    <property type="match status" value="1"/>
</dbReference>
<keyword evidence="3 15" id="KW-0515">Mutator protein</keyword>
<feature type="domain" description="UmuC" evidence="17">
    <location>
        <begin position="38"/>
        <end position="249"/>
    </location>
</feature>
<dbReference type="Gene3D" id="3.30.70.270">
    <property type="match status" value="1"/>
</dbReference>
<comment type="caution">
    <text evidence="18">The sequence shown here is derived from an EMBL/GenBank/DDBJ whole genome shotgun (WGS) entry which is preliminary data.</text>
</comment>
<dbReference type="GO" id="GO:0009432">
    <property type="term" value="P:SOS response"/>
    <property type="evidence" value="ECO:0007669"/>
    <property type="project" value="TreeGrafter"/>
</dbReference>
<dbReference type="SUPFAM" id="SSF56672">
    <property type="entry name" value="DNA/RNA polymerases"/>
    <property type="match status" value="1"/>
</dbReference>
<dbReference type="EMBL" id="SNXW01000002">
    <property type="protein sequence ID" value="TDP86057.1"/>
    <property type="molecule type" value="Genomic_DNA"/>
</dbReference>
<keyword evidence="13 15" id="KW-0234">DNA repair</keyword>
<comment type="subcellular location">
    <subcellularLocation>
        <location evidence="1 15">Cytoplasm</location>
    </subcellularLocation>
</comment>
<dbReference type="Pfam" id="PF11799">
    <property type="entry name" value="IMS_C"/>
    <property type="match status" value="1"/>
</dbReference>
<evidence type="ECO:0000256" key="2">
    <source>
        <dbReference type="ARBA" id="ARBA00010945"/>
    </source>
</evidence>
<dbReference type="GO" id="GO:0003887">
    <property type="term" value="F:DNA-directed DNA polymerase activity"/>
    <property type="evidence" value="ECO:0007669"/>
    <property type="project" value="UniProtKB-UniRule"/>
</dbReference>
<dbReference type="InterPro" id="IPR043128">
    <property type="entry name" value="Rev_trsase/Diguanyl_cyclase"/>
</dbReference>
<dbReference type="Gene3D" id="3.30.1490.100">
    <property type="entry name" value="DNA polymerase, Y-family, little finger domain"/>
    <property type="match status" value="1"/>
</dbReference>
<feature type="region of interest" description="Disordered" evidence="16">
    <location>
        <begin position="1"/>
        <end position="30"/>
    </location>
</feature>
<keyword evidence="12 15" id="KW-0238">DNA-binding</keyword>
<dbReference type="InterPro" id="IPR017961">
    <property type="entry name" value="DNA_pol_Y-fam_little_finger"/>
</dbReference>
<dbReference type="CDD" id="cd03586">
    <property type="entry name" value="PolY_Pol_IV_kappa"/>
    <property type="match status" value="1"/>
</dbReference>
<comment type="subunit">
    <text evidence="15">Monomer.</text>
</comment>
<protein>
    <recommendedName>
        <fullName evidence="15">DNA polymerase IV</fullName>
        <shortName evidence="15">Pol IV</shortName>
        <ecNumber evidence="15">2.7.7.7</ecNumber>
    </recommendedName>
</protein>
<dbReference type="AlphaFoldDB" id="A0A4R6RJJ8"/>
<dbReference type="GO" id="GO:0000287">
    <property type="term" value="F:magnesium ion binding"/>
    <property type="evidence" value="ECO:0007669"/>
    <property type="project" value="UniProtKB-UniRule"/>
</dbReference>
<keyword evidence="7 15" id="KW-0235">DNA replication</keyword>
<comment type="catalytic activity">
    <reaction evidence="14 15">
        <text>DNA(n) + a 2'-deoxyribonucleoside 5'-triphosphate = DNA(n+1) + diphosphate</text>
        <dbReference type="Rhea" id="RHEA:22508"/>
        <dbReference type="Rhea" id="RHEA-COMP:17339"/>
        <dbReference type="Rhea" id="RHEA-COMP:17340"/>
        <dbReference type="ChEBI" id="CHEBI:33019"/>
        <dbReference type="ChEBI" id="CHEBI:61560"/>
        <dbReference type="ChEBI" id="CHEBI:173112"/>
        <dbReference type="EC" id="2.7.7.7"/>
    </reaction>
</comment>
<dbReference type="InterPro" id="IPR036775">
    <property type="entry name" value="DNA_pol_Y-fam_lit_finger_sf"/>
</dbReference>
<dbReference type="HAMAP" id="MF_01113">
    <property type="entry name" value="DNApol_IV"/>
    <property type="match status" value="1"/>
</dbReference>
<dbReference type="Pfam" id="PF21999">
    <property type="entry name" value="IMS_HHH_1"/>
    <property type="match status" value="1"/>
</dbReference>
<evidence type="ECO:0000256" key="10">
    <source>
        <dbReference type="ARBA" id="ARBA00022842"/>
    </source>
</evidence>
<dbReference type="GO" id="GO:0006261">
    <property type="term" value="P:DNA-templated DNA replication"/>
    <property type="evidence" value="ECO:0007669"/>
    <property type="project" value="UniProtKB-UniRule"/>
</dbReference>
<dbReference type="InterPro" id="IPR043502">
    <property type="entry name" value="DNA/RNA_pol_sf"/>
</dbReference>
<evidence type="ECO:0000256" key="13">
    <source>
        <dbReference type="ARBA" id="ARBA00023204"/>
    </source>
</evidence>
<dbReference type="SUPFAM" id="SSF100879">
    <property type="entry name" value="Lesion bypass DNA polymerase (Y-family), little finger domain"/>
    <property type="match status" value="1"/>
</dbReference>
<evidence type="ECO:0000256" key="7">
    <source>
        <dbReference type="ARBA" id="ARBA00022705"/>
    </source>
</evidence>
<dbReference type="FunFam" id="3.30.1490.100:FF:000004">
    <property type="entry name" value="DNA polymerase IV"/>
    <property type="match status" value="1"/>
</dbReference>
<feature type="binding site" evidence="15">
    <location>
        <position position="159"/>
    </location>
    <ligand>
        <name>Mg(2+)</name>
        <dbReference type="ChEBI" id="CHEBI:18420"/>
    </ligand>
</feature>
<evidence type="ECO:0000256" key="14">
    <source>
        <dbReference type="ARBA" id="ARBA00049244"/>
    </source>
</evidence>
<dbReference type="InterPro" id="IPR022880">
    <property type="entry name" value="DNApol_IV"/>
</dbReference>
<dbReference type="Gene3D" id="3.40.1170.60">
    <property type="match status" value="1"/>
</dbReference>
<gene>
    <name evidence="15" type="primary">dinB</name>
    <name evidence="18" type="ORF">EV672_102408</name>
</gene>
<dbReference type="GO" id="GO:0042276">
    <property type="term" value="P:error-prone translesion synthesis"/>
    <property type="evidence" value="ECO:0007669"/>
    <property type="project" value="TreeGrafter"/>
</dbReference>
<evidence type="ECO:0000256" key="3">
    <source>
        <dbReference type="ARBA" id="ARBA00022457"/>
    </source>
</evidence>